<evidence type="ECO:0000313" key="2">
    <source>
        <dbReference type="EMBL" id="OAA66557.1"/>
    </source>
</evidence>
<dbReference type="GO" id="GO:0016787">
    <property type="term" value="F:hydrolase activity"/>
    <property type="evidence" value="ECO:0007669"/>
    <property type="project" value="UniProtKB-KW"/>
</dbReference>
<dbReference type="InterPro" id="IPR052358">
    <property type="entry name" value="Aro_Compnd_Degr_Hydrolases"/>
</dbReference>
<dbReference type="PANTHER" id="PTHR35563:SF2">
    <property type="entry name" value="BARREL METAL-DEPENDENT HYDROLASE, PUTATIVE (AFU_ORTHOLOGUE AFUA_1G16240)-RELATED"/>
    <property type="match status" value="1"/>
</dbReference>
<dbReference type="Pfam" id="PF04909">
    <property type="entry name" value="Amidohydro_2"/>
    <property type="match status" value="1"/>
</dbReference>
<name>A0A167YQ06_9HYPO</name>
<feature type="domain" description="Amidohydrolase-related" evidence="1">
    <location>
        <begin position="13"/>
        <end position="305"/>
    </location>
</feature>
<comment type="caution">
    <text evidence="2">The sequence shown here is derived from an EMBL/GenBank/DDBJ whole genome shotgun (WGS) entry which is preliminary data.</text>
</comment>
<gene>
    <name evidence="2" type="ORF">SPI_01133</name>
</gene>
<dbReference type="EMBL" id="AZHD01000002">
    <property type="protein sequence ID" value="OAA66557.1"/>
    <property type="molecule type" value="Genomic_DNA"/>
</dbReference>
<dbReference type="InterPro" id="IPR032466">
    <property type="entry name" value="Metal_Hydrolase"/>
</dbReference>
<sequence>MTYPAKAVPKGAWDTHHHIFEPSRFPFAAGRHFTPSVATLEQLKEFEASIGVAHVCIAHGLSYGPDCTSLLYYLGQFRGQARGICVLDVAAVTDAQLDDYHAAGIRSVRLDFFKAQAMHDVDGQVRLIEQMAARLVQWHSHARGWSIQIQQPCLTHWKTLRAVAARLPVPLVLDHMGLVRAPSLAPPGTPPVTATEPWQDLLGALRDGNLYVKISAPYRLSNMEPAYADLEPIVTQLVRANPKRVVWGSDWPHTQRHEDRRAERKGDAEPFLKVDNRRWLQSLSTWLSDEEWQAMWVDNPRTLYDYRD</sequence>
<dbReference type="Gene3D" id="3.20.20.140">
    <property type="entry name" value="Metal-dependent hydrolases"/>
    <property type="match status" value="1"/>
</dbReference>
<reference evidence="2 3" key="1">
    <citation type="journal article" date="2016" name="Genome Biol. Evol.">
        <title>Divergent and convergent evolution of fungal pathogenicity.</title>
        <authorList>
            <person name="Shang Y."/>
            <person name="Xiao G."/>
            <person name="Zheng P."/>
            <person name="Cen K."/>
            <person name="Zhan S."/>
            <person name="Wang C."/>
        </authorList>
    </citation>
    <scope>NUCLEOTIDE SEQUENCE [LARGE SCALE GENOMIC DNA]</scope>
    <source>
        <strain evidence="2 3">RCEF 264</strain>
    </source>
</reference>
<evidence type="ECO:0000259" key="1">
    <source>
        <dbReference type="Pfam" id="PF04909"/>
    </source>
</evidence>
<dbReference type="OrthoDB" id="4858575at2759"/>
<protein>
    <submittedName>
        <fullName evidence="2">Amidohydrolase 2</fullName>
    </submittedName>
</protein>
<keyword evidence="3" id="KW-1185">Reference proteome</keyword>
<dbReference type="Proteomes" id="UP000076874">
    <property type="component" value="Unassembled WGS sequence"/>
</dbReference>
<dbReference type="PANTHER" id="PTHR35563">
    <property type="entry name" value="BARREL METAL-DEPENDENT HYDROLASE, PUTATIVE (AFU_ORTHOLOGUE AFUA_1G16240)-RELATED"/>
    <property type="match status" value="1"/>
</dbReference>
<keyword evidence="2" id="KW-0378">Hydrolase</keyword>
<evidence type="ECO:0000313" key="3">
    <source>
        <dbReference type="Proteomes" id="UP000076874"/>
    </source>
</evidence>
<organism evidence="2 3">
    <name type="scientific">Niveomyces insectorum RCEF 264</name>
    <dbReference type="NCBI Taxonomy" id="1081102"/>
    <lineage>
        <taxon>Eukaryota</taxon>
        <taxon>Fungi</taxon>
        <taxon>Dikarya</taxon>
        <taxon>Ascomycota</taxon>
        <taxon>Pezizomycotina</taxon>
        <taxon>Sordariomycetes</taxon>
        <taxon>Hypocreomycetidae</taxon>
        <taxon>Hypocreales</taxon>
        <taxon>Cordycipitaceae</taxon>
        <taxon>Niveomyces</taxon>
    </lineage>
</organism>
<accession>A0A167YQ06</accession>
<dbReference type="SUPFAM" id="SSF51556">
    <property type="entry name" value="Metallo-dependent hydrolases"/>
    <property type="match status" value="1"/>
</dbReference>
<dbReference type="AlphaFoldDB" id="A0A167YQ06"/>
<dbReference type="InterPro" id="IPR006680">
    <property type="entry name" value="Amidohydro-rel"/>
</dbReference>
<proteinExistence type="predicted"/>